<dbReference type="Pfam" id="PF04397">
    <property type="entry name" value="LytTR"/>
    <property type="match status" value="1"/>
</dbReference>
<proteinExistence type="predicted"/>
<dbReference type="SMART" id="SM00850">
    <property type="entry name" value="LytTR"/>
    <property type="match status" value="1"/>
</dbReference>
<dbReference type="Proteomes" id="UP000269544">
    <property type="component" value="Chromosome"/>
</dbReference>
<accession>A0A448UZU1</accession>
<organism evidence="6 7">
    <name type="scientific">Aedoeadaptatus ivorii</name>
    <dbReference type="NCBI Taxonomy" id="54006"/>
    <lineage>
        <taxon>Bacteria</taxon>
        <taxon>Bacillati</taxon>
        <taxon>Bacillota</taxon>
        <taxon>Tissierellia</taxon>
        <taxon>Tissierellales</taxon>
        <taxon>Peptoniphilaceae</taxon>
        <taxon>Aedoeadaptatus</taxon>
    </lineage>
</organism>
<evidence type="ECO:0000256" key="2">
    <source>
        <dbReference type="ARBA" id="ARBA00023015"/>
    </source>
</evidence>
<gene>
    <name evidence="6" type="ORF">NCTC13079_00227</name>
</gene>
<dbReference type="PANTHER" id="PTHR37299:SF2">
    <property type="entry name" value="HTH LYTTR-TYPE DOMAIN-CONTAINING PROTEIN"/>
    <property type="match status" value="1"/>
</dbReference>
<evidence type="ECO:0000313" key="6">
    <source>
        <dbReference type="EMBL" id="VEJ34609.1"/>
    </source>
</evidence>
<evidence type="ECO:0000259" key="5">
    <source>
        <dbReference type="PROSITE" id="PS50930"/>
    </source>
</evidence>
<evidence type="ECO:0000256" key="3">
    <source>
        <dbReference type="ARBA" id="ARBA00023125"/>
    </source>
</evidence>
<evidence type="ECO:0000256" key="1">
    <source>
        <dbReference type="ARBA" id="ARBA00022490"/>
    </source>
</evidence>
<dbReference type="Gene3D" id="2.40.50.1020">
    <property type="entry name" value="LytTr DNA-binding domain"/>
    <property type="match status" value="1"/>
</dbReference>
<dbReference type="PANTHER" id="PTHR37299">
    <property type="entry name" value="TRANSCRIPTIONAL REGULATOR-RELATED"/>
    <property type="match status" value="1"/>
</dbReference>
<sequence length="144" mass="16325">MKAEIKIDPDCITPHAVIYAATIDEEVQRILKIFTDEGGPLSATSDDRIYLVEPEDVLLLRVEGGKTQIVTKNRTLQSPRRLYELHDALGRDFVRISKSAVVNLNACESMEATWGGMMRLYLKNGESEYISRHYLPAFKKRLGL</sequence>
<feature type="domain" description="HTH LytTR-type" evidence="5">
    <location>
        <begin position="41"/>
        <end position="144"/>
    </location>
</feature>
<keyword evidence="7" id="KW-1185">Reference proteome</keyword>
<dbReference type="InterPro" id="IPR046947">
    <property type="entry name" value="LytR-like"/>
</dbReference>
<keyword evidence="2" id="KW-0805">Transcription regulation</keyword>
<name>A0A448UZU1_9FIRM</name>
<dbReference type="KEGG" id="piv:NCTC13079_00227"/>
<protein>
    <submittedName>
        <fullName evidence="6">Two-component response regulator</fullName>
    </submittedName>
</protein>
<keyword evidence="3" id="KW-0238">DNA-binding</keyword>
<dbReference type="EMBL" id="LR134523">
    <property type="protein sequence ID" value="VEJ34609.1"/>
    <property type="molecule type" value="Genomic_DNA"/>
</dbReference>
<dbReference type="InterPro" id="IPR007492">
    <property type="entry name" value="LytTR_DNA-bd_dom"/>
</dbReference>
<dbReference type="PROSITE" id="PS50930">
    <property type="entry name" value="HTH_LYTTR"/>
    <property type="match status" value="1"/>
</dbReference>
<keyword evidence="1" id="KW-0963">Cytoplasm</keyword>
<dbReference type="GO" id="GO:0003677">
    <property type="term" value="F:DNA binding"/>
    <property type="evidence" value="ECO:0007669"/>
    <property type="project" value="UniProtKB-KW"/>
</dbReference>
<reference evidence="6 7" key="1">
    <citation type="submission" date="2018-12" db="EMBL/GenBank/DDBJ databases">
        <authorList>
            <consortium name="Pathogen Informatics"/>
        </authorList>
    </citation>
    <scope>NUCLEOTIDE SEQUENCE [LARGE SCALE GENOMIC DNA]</scope>
    <source>
        <strain evidence="6 7">NCTC13079</strain>
    </source>
</reference>
<dbReference type="GO" id="GO:0000156">
    <property type="term" value="F:phosphorelay response regulator activity"/>
    <property type="evidence" value="ECO:0007669"/>
    <property type="project" value="InterPro"/>
</dbReference>
<dbReference type="RefSeq" id="WP_164715169.1">
    <property type="nucleotide sequence ID" value="NZ_LR134523.1"/>
</dbReference>
<evidence type="ECO:0000256" key="4">
    <source>
        <dbReference type="ARBA" id="ARBA00023163"/>
    </source>
</evidence>
<evidence type="ECO:0000313" key="7">
    <source>
        <dbReference type="Proteomes" id="UP000269544"/>
    </source>
</evidence>
<keyword evidence="4" id="KW-0804">Transcription</keyword>
<dbReference type="AlphaFoldDB" id="A0A448UZU1"/>